<dbReference type="GO" id="GO:0005507">
    <property type="term" value="F:copper ion binding"/>
    <property type="evidence" value="ECO:0007669"/>
    <property type="project" value="TreeGrafter"/>
</dbReference>
<dbReference type="SUPFAM" id="SSF81653">
    <property type="entry name" value="Calcium ATPase, transduction domain A"/>
    <property type="match status" value="1"/>
</dbReference>
<keyword evidence="5" id="KW-0597">Phosphoprotein</keyword>
<evidence type="ECO:0000256" key="5">
    <source>
        <dbReference type="ARBA" id="ARBA00022553"/>
    </source>
</evidence>
<organism evidence="16 17">
    <name type="scientific">Flavipsychrobacter stenotrophus</name>
    <dbReference type="NCBI Taxonomy" id="2077091"/>
    <lineage>
        <taxon>Bacteria</taxon>
        <taxon>Pseudomonadati</taxon>
        <taxon>Bacteroidota</taxon>
        <taxon>Chitinophagia</taxon>
        <taxon>Chitinophagales</taxon>
        <taxon>Chitinophagaceae</taxon>
        <taxon>Flavipsychrobacter</taxon>
    </lineage>
</organism>
<evidence type="ECO:0000313" key="16">
    <source>
        <dbReference type="EMBL" id="PQJ12170.1"/>
    </source>
</evidence>
<dbReference type="GO" id="GO:0055070">
    <property type="term" value="P:copper ion homeostasis"/>
    <property type="evidence" value="ECO:0007669"/>
    <property type="project" value="TreeGrafter"/>
</dbReference>
<dbReference type="SUPFAM" id="SSF55008">
    <property type="entry name" value="HMA, heavy metal-associated domain"/>
    <property type="match status" value="1"/>
</dbReference>
<comment type="caution">
    <text evidence="16">The sequence shown here is derived from an EMBL/GenBank/DDBJ whole genome shotgun (WGS) entry which is preliminary data.</text>
</comment>
<dbReference type="InterPro" id="IPR036412">
    <property type="entry name" value="HAD-like_sf"/>
</dbReference>
<evidence type="ECO:0000256" key="11">
    <source>
        <dbReference type="ARBA" id="ARBA00023065"/>
    </source>
</evidence>
<dbReference type="InterPro" id="IPR036163">
    <property type="entry name" value="HMA_dom_sf"/>
</dbReference>
<keyword evidence="6 13" id="KW-0812">Transmembrane</keyword>
<dbReference type="GO" id="GO:0016887">
    <property type="term" value="F:ATP hydrolysis activity"/>
    <property type="evidence" value="ECO:0007669"/>
    <property type="project" value="InterPro"/>
</dbReference>
<keyword evidence="9" id="KW-1278">Translocase</keyword>
<dbReference type="InterPro" id="IPR018303">
    <property type="entry name" value="ATPase_P-typ_P_site"/>
</dbReference>
<keyword evidence="8" id="KW-0460">Magnesium</keyword>
<keyword evidence="12 13" id="KW-0472">Membrane</keyword>
<dbReference type="OrthoDB" id="614385at2"/>
<reference evidence="16 17" key="1">
    <citation type="submission" date="2018-01" db="EMBL/GenBank/DDBJ databases">
        <title>A novel member of the phylum Bacteroidetes isolated from glacier ice.</title>
        <authorList>
            <person name="Liu Q."/>
            <person name="Xin Y.-H."/>
        </authorList>
    </citation>
    <scope>NUCLEOTIDE SEQUENCE [LARGE SCALE GENOMIC DNA]</scope>
    <source>
        <strain evidence="16 17">RB1R16</strain>
    </source>
</reference>
<dbReference type="Pfam" id="PF00122">
    <property type="entry name" value="E1-E2_ATPase"/>
    <property type="match status" value="1"/>
</dbReference>
<dbReference type="PROSITE" id="PS00154">
    <property type="entry name" value="ATPASE_E1_E2"/>
    <property type="match status" value="1"/>
</dbReference>
<evidence type="ECO:0000256" key="4">
    <source>
        <dbReference type="ARBA" id="ARBA00022475"/>
    </source>
</evidence>
<dbReference type="PRINTS" id="PR00119">
    <property type="entry name" value="CATATPASE"/>
</dbReference>
<evidence type="ECO:0000256" key="1">
    <source>
        <dbReference type="ARBA" id="ARBA00004651"/>
    </source>
</evidence>
<dbReference type="Gene3D" id="2.70.150.10">
    <property type="entry name" value="Calcium-transporting ATPase, cytoplasmic transduction domain A"/>
    <property type="match status" value="1"/>
</dbReference>
<proteinExistence type="inferred from homology"/>
<name>A0A2S7SYZ5_9BACT</name>
<dbReference type="GO" id="GO:0005886">
    <property type="term" value="C:plasma membrane"/>
    <property type="evidence" value="ECO:0007669"/>
    <property type="project" value="UniProtKB-SubCell"/>
</dbReference>
<keyword evidence="10 13" id="KW-1133">Transmembrane helix</keyword>
<dbReference type="InterPro" id="IPR021993">
    <property type="entry name" value="ATPase-cat-bd"/>
</dbReference>
<dbReference type="InterPro" id="IPR008250">
    <property type="entry name" value="ATPase_P-typ_transduc_dom_A_sf"/>
</dbReference>
<dbReference type="Proteomes" id="UP000239872">
    <property type="component" value="Unassembled WGS sequence"/>
</dbReference>
<dbReference type="GO" id="GO:0005524">
    <property type="term" value="F:ATP binding"/>
    <property type="evidence" value="ECO:0007669"/>
    <property type="project" value="InterPro"/>
</dbReference>
<dbReference type="InterPro" id="IPR023214">
    <property type="entry name" value="HAD_sf"/>
</dbReference>
<evidence type="ECO:0000256" key="3">
    <source>
        <dbReference type="ARBA" id="ARBA00022448"/>
    </source>
</evidence>
<evidence type="ECO:0000259" key="14">
    <source>
        <dbReference type="Pfam" id="PF00122"/>
    </source>
</evidence>
<dbReference type="Gene3D" id="3.40.50.1000">
    <property type="entry name" value="HAD superfamily/HAD-like"/>
    <property type="match status" value="1"/>
</dbReference>
<dbReference type="PANTHER" id="PTHR43520:SF5">
    <property type="entry name" value="CATION-TRANSPORTING P-TYPE ATPASE-RELATED"/>
    <property type="match status" value="1"/>
</dbReference>
<dbReference type="InterPro" id="IPR023299">
    <property type="entry name" value="ATPase_P-typ_cyto_dom_N"/>
</dbReference>
<dbReference type="Pfam" id="PF12156">
    <property type="entry name" value="ATPase-cat_bd"/>
    <property type="match status" value="1"/>
</dbReference>
<accession>A0A2S7SYZ5</accession>
<dbReference type="AlphaFoldDB" id="A0A2S7SYZ5"/>
<sequence length="799" mass="88631">MPVCYHCGLNCLTNSIAVDNKYFCCDGCKLVYEIIDNNGLCDYYKLQSHPGVAQIKPVRNDKYSFLDNEAISNKLFQFTNGDLTIVTLYIPSIHCSSCMWLLEHLNRVDSGIIESRISFTAKEVSIHFYRKKISFRKVVELLTTIGYEPYISFDDTNVKEAKSFNRQRLIKLGVAGFCFGNIMMMSFPEYLSGKAGLDAQYSYLFRYLNLLLSLPVFLYAATEFYSTAWSGLKQKILNIDAPIVLAIIITFSRSVYEIVTNTGAGYLDSMSGIVFFMLAGRIVQERTYKSLSFTRDYKSYFPIAVNVSTPAGIVSTQLQDLKEKDIVMLHHDEIIPADSIVLNDNALIDYSFVSGEASAVRVKAGETVYAGGRQTGEELIIQVVKPIAASYLTSLWNHYAFKKDKADSNDKISVIHILSKYFTVILFSLAIITAAYWYYHDPSKIINAVSAMLIVACPCALLLSSTFTNSNILRIFGLNGLYLRDATVIEQIADTNDIVFDKTGTITNSSNSQVIVSGHQLSEQQKDIVYSVVRQSNHPNSKAIAEWLGDRNTVPLSNWSETPGKGLAAKYGSYNVIVGSGDFTGVDTNVATDNATVYIKIDGQLTSVHLNPVFRNAVPALIWKLRERYSLSLLSGDNDKQKAKMEELFGKKCSLLFKQKPIDKLNYIQSLQNKSRKVMMIGDGLNDAGALQQSNVGITLADDINNFTPACDAIFDAGKMNLFASLLDLARLSGTFVKISFVVSILYNIAGLYFAMQGLMKPMLAAILMPCSTISIVIISSGLSNLIAWRKGLTVASLK</sequence>
<feature type="transmembrane region" description="Helical" evidence="13">
    <location>
        <begin position="169"/>
        <end position="187"/>
    </location>
</feature>
<evidence type="ECO:0000256" key="9">
    <source>
        <dbReference type="ARBA" id="ARBA00022967"/>
    </source>
</evidence>
<feature type="transmembrane region" description="Helical" evidence="13">
    <location>
        <begin position="762"/>
        <end position="789"/>
    </location>
</feature>
<evidence type="ECO:0000256" key="2">
    <source>
        <dbReference type="ARBA" id="ARBA00006024"/>
    </source>
</evidence>
<keyword evidence="3" id="KW-0813">Transport</keyword>
<comment type="similarity">
    <text evidence="2">Belongs to the cation transport ATPase (P-type) (TC 3.A.3) family. Type IB subfamily.</text>
</comment>
<dbReference type="Gene3D" id="3.40.1110.10">
    <property type="entry name" value="Calcium-transporting ATPase, cytoplasmic domain N"/>
    <property type="match status" value="1"/>
</dbReference>
<dbReference type="PANTHER" id="PTHR43520">
    <property type="entry name" value="ATP7, ISOFORM B"/>
    <property type="match status" value="1"/>
</dbReference>
<evidence type="ECO:0000256" key="6">
    <source>
        <dbReference type="ARBA" id="ARBA00022692"/>
    </source>
</evidence>
<feature type="domain" description="Putative metal-binding" evidence="15">
    <location>
        <begin position="4"/>
        <end position="77"/>
    </location>
</feature>
<feature type="transmembrane region" description="Helical" evidence="13">
    <location>
        <begin position="736"/>
        <end position="756"/>
    </location>
</feature>
<comment type="subcellular location">
    <subcellularLocation>
        <location evidence="1">Cell membrane</location>
        <topology evidence="1">Multi-pass membrane protein</topology>
    </subcellularLocation>
</comment>
<evidence type="ECO:0000313" key="17">
    <source>
        <dbReference type="Proteomes" id="UP000239872"/>
    </source>
</evidence>
<protein>
    <submittedName>
        <fullName evidence="16">Heavy metal translocating P-type ATPase</fullName>
    </submittedName>
</protein>
<dbReference type="Pfam" id="PF00702">
    <property type="entry name" value="Hydrolase"/>
    <property type="match status" value="1"/>
</dbReference>
<keyword evidence="4" id="KW-1003">Cell membrane</keyword>
<dbReference type="SUPFAM" id="SSF56784">
    <property type="entry name" value="HAD-like"/>
    <property type="match status" value="1"/>
</dbReference>
<evidence type="ECO:0000256" key="7">
    <source>
        <dbReference type="ARBA" id="ARBA00022723"/>
    </source>
</evidence>
<evidence type="ECO:0000256" key="12">
    <source>
        <dbReference type="ARBA" id="ARBA00023136"/>
    </source>
</evidence>
<evidence type="ECO:0000256" key="8">
    <source>
        <dbReference type="ARBA" id="ARBA00022842"/>
    </source>
</evidence>
<feature type="transmembrane region" description="Helical" evidence="13">
    <location>
        <begin position="207"/>
        <end position="225"/>
    </location>
</feature>
<feature type="transmembrane region" description="Helical" evidence="13">
    <location>
        <begin position="421"/>
        <end position="439"/>
    </location>
</feature>
<dbReference type="EMBL" id="PPSL01000002">
    <property type="protein sequence ID" value="PQJ12170.1"/>
    <property type="molecule type" value="Genomic_DNA"/>
</dbReference>
<dbReference type="NCBIfam" id="TIGR01494">
    <property type="entry name" value="ATPase_P-type"/>
    <property type="match status" value="1"/>
</dbReference>
<feature type="domain" description="P-type ATPase A" evidence="14">
    <location>
        <begin position="309"/>
        <end position="397"/>
    </location>
</feature>
<dbReference type="InterPro" id="IPR059000">
    <property type="entry name" value="ATPase_P-type_domA"/>
</dbReference>
<evidence type="ECO:0000256" key="10">
    <source>
        <dbReference type="ARBA" id="ARBA00022989"/>
    </source>
</evidence>
<evidence type="ECO:0000259" key="15">
    <source>
        <dbReference type="Pfam" id="PF12156"/>
    </source>
</evidence>
<evidence type="ECO:0000256" key="13">
    <source>
        <dbReference type="SAM" id="Phobius"/>
    </source>
</evidence>
<gene>
    <name evidence="16" type="ORF">CJD36_008475</name>
</gene>
<feature type="transmembrane region" description="Helical" evidence="13">
    <location>
        <begin position="445"/>
        <end position="464"/>
    </location>
</feature>
<dbReference type="InterPro" id="IPR001757">
    <property type="entry name" value="P_typ_ATPase"/>
</dbReference>
<dbReference type="GO" id="GO:0043682">
    <property type="term" value="F:P-type divalent copper transporter activity"/>
    <property type="evidence" value="ECO:0007669"/>
    <property type="project" value="TreeGrafter"/>
</dbReference>
<keyword evidence="17" id="KW-1185">Reference proteome</keyword>
<keyword evidence="7" id="KW-0479">Metal-binding</keyword>
<keyword evidence="11" id="KW-0406">Ion transport</keyword>